<dbReference type="InterPro" id="IPR012674">
    <property type="entry name" value="Calycin"/>
</dbReference>
<dbReference type="Proteomes" id="UP000827092">
    <property type="component" value="Unassembled WGS sequence"/>
</dbReference>
<evidence type="ECO:0000256" key="1">
    <source>
        <dbReference type="SAM" id="SignalP"/>
    </source>
</evidence>
<dbReference type="AlphaFoldDB" id="A0AAV6VUS9"/>
<evidence type="ECO:0000313" key="3">
    <source>
        <dbReference type="Proteomes" id="UP000827092"/>
    </source>
</evidence>
<dbReference type="GO" id="GO:0005737">
    <property type="term" value="C:cytoplasm"/>
    <property type="evidence" value="ECO:0007669"/>
    <property type="project" value="TreeGrafter"/>
</dbReference>
<accession>A0AAV6VUS9</accession>
<dbReference type="GO" id="GO:0006629">
    <property type="term" value="P:lipid metabolic process"/>
    <property type="evidence" value="ECO:0007669"/>
    <property type="project" value="TreeGrafter"/>
</dbReference>
<proteinExistence type="predicted"/>
<dbReference type="SUPFAM" id="SSF50814">
    <property type="entry name" value="Lipocalins"/>
    <property type="match status" value="1"/>
</dbReference>
<dbReference type="PANTHER" id="PTHR10612:SF34">
    <property type="entry name" value="APOLIPOPROTEIN D"/>
    <property type="match status" value="1"/>
</dbReference>
<dbReference type="EMBL" id="JAFNEN010000026">
    <property type="protein sequence ID" value="KAG8199532.1"/>
    <property type="molecule type" value="Genomic_DNA"/>
</dbReference>
<dbReference type="Gene3D" id="2.40.128.20">
    <property type="match status" value="1"/>
</dbReference>
<feature type="chain" id="PRO_5043753506" description="Lipocalin/cytosolic fatty-acid binding domain-containing protein" evidence="1">
    <location>
        <begin position="16"/>
        <end position="185"/>
    </location>
</feature>
<evidence type="ECO:0000313" key="2">
    <source>
        <dbReference type="EMBL" id="KAG8199532.1"/>
    </source>
</evidence>
<organism evidence="2 3">
    <name type="scientific">Oedothorax gibbosus</name>
    <dbReference type="NCBI Taxonomy" id="931172"/>
    <lineage>
        <taxon>Eukaryota</taxon>
        <taxon>Metazoa</taxon>
        <taxon>Ecdysozoa</taxon>
        <taxon>Arthropoda</taxon>
        <taxon>Chelicerata</taxon>
        <taxon>Arachnida</taxon>
        <taxon>Araneae</taxon>
        <taxon>Araneomorphae</taxon>
        <taxon>Entelegynae</taxon>
        <taxon>Araneoidea</taxon>
        <taxon>Linyphiidae</taxon>
        <taxon>Erigoninae</taxon>
        <taxon>Oedothorax</taxon>
    </lineage>
</organism>
<feature type="signal peptide" evidence="1">
    <location>
        <begin position="1"/>
        <end position="15"/>
    </location>
</feature>
<dbReference type="GO" id="GO:0000302">
    <property type="term" value="P:response to reactive oxygen species"/>
    <property type="evidence" value="ECO:0007669"/>
    <property type="project" value="TreeGrafter"/>
</dbReference>
<name>A0AAV6VUS9_9ARAC</name>
<gene>
    <name evidence="2" type="ORF">JTE90_009374</name>
</gene>
<dbReference type="CDD" id="cd00301">
    <property type="entry name" value="lipocalin_FABP"/>
    <property type="match status" value="1"/>
</dbReference>
<keyword evidence="1" id="KW-0732">Signal</keyword>
<evidence type="ECO:0008006" key="4">
    <source>
        <dbReference type="Google" id="ProtNLM"/>
    </source>
</evidence>
<dbReference type="PANTHER" id="PTHR10612">
    <property type="entry name" value="APOLIPOPROTEIN D"/>
    <property type="match status" value="1"/>
</dbReference>
<reference evidence="2 3" key="1">
    <citation type="journal article" date="2022" name="Nat. Ecol. Evol.">
        <title>A masculinizing supergene underlies an exaggerated male reproductive morph in a spider.</title>
        <authorList>
            <person name="Hendrickx F."/>
            <person name="De Corte Z."/>
            <person name="Sonet G."/>
            <person name="Van Belleghem S.M."/>
            <person name="Kostlbacher S."/>
            <person name="Vangestel C."/>
        </authorList>
    </citation>
    <scope>NUCLEOTIDE SEQUENCE [LARGE SCALE GENOMIC DNA]</scope>
    <source>
        <strain evidence="2">W744_W776</strain>
    </source>
</reference>
<comment type="caution">
    <text evidence="2">The sequence shown here is derived from an EMBL/GenBank/DDBJ whole genome shotgun (WGS) entry which is preliminary data.</text>
</comment>
<protein>
    <recommendedName>
        <fullName evidence="4">Lipocalin/cytosolic fatty-acid binding domain-containing protein</fullName>
    </recommendedName>
</protein>
<sequence>MIFVLLLFSIPLVLGQLILGPCPYPPEFVRNLDYEKYSGPWYVVAQSRQHPMNALECQRVHYTSNDKGLNAVFNTSKAYSQQQKHKNGTLIREYNKSPGELKLALDTFSRFYQFRVLSVNYSQVAVEYTCLSGVFNYTASVTILHRQPAQLGSVNSALSTLNLTNVIPHKLRSSIVLVNHTNCNN</sequence>
<keyword evidence="3" id="KW-1185">Reference proteome</keyword>